<sequence>MRNTRDTLRLFVLSLLIFCMTVPGIASVASAWDPTSEKGDAVPPLQLFDMQQERIIKTLPNSETYQTEAKKWLGSVKGLAPQITIGHKCGYIIRVPLKDPAQVKLPKVTLEVKDVFLIYCPDKEPLLLIFSTERKPFLLQFTADVKPFMQQLLTPQSSGNVKESNG</sequence>
<keyword evidence="1" id="KW-0732">Signal</keyword>
<reference evidence="2 3" key="1">
    <citation type="submission" date="2021-11" db="EMBL/GenBank/DDBJ databases">
        <title>Draft genome sequence of Paenibacillus profundus YoMME, a new Gram-positive bacteria with exoelectrogenic properties.</title>
        <authorList>
            <person name="Hubenova Y."/>
            <person name="Hubenova E."/>
            <person name="Manasiev Y."/>
            <person name="Peykov S."/>
            <person name="Mitov M."/>
        </authorList>
    </citation>
    <scope>NUCLEOTIDE SEQUENCE [LARGE SCALE GENOMIC DNA]</scope>
    <source>
        <strain evidence="2 3">YoMME</strain>
    </source>
</reference>
<feature type="signal peptide" evidence="1">
    <location>
        <begin position="1"/>
        <end position="31"/>
    </location>
</feature>
<comment type="caution">
    <text evidence="2">The sequence shown here is derived from an EMBL/GenBank/DDBJ whole genome shotgun (WGS) entry which is preliminary data.</text>
</comment>
<accession>A0ABS8YBV7</accession>
<feature type="chain" id="PRO_5045955375" evidence="1">
    <location>
        <begin position="32"/>
        <end position="166"/>
    </location>
</feature>
<evidence type="ECO:0000313" key="3">
    <source>
        <dbReference type="Proteomes" id="UP001199916"/>
    </source>
</evidence>
<protein>
    <submittedName>
        <fullName evidence="2">Type IV secretion system protein VirB6</fullName>
    </submittedName>
</protein>
<dbReference type="EMBL" id="JAJNBZ010000005">
    <property type="protein sequence ID" value="MCE5169488.1"/>
    <property type="molecule type" value="Genomic_DNA"/>
</dbReference>
<gene>
    <name evidence="2" type="ORF">LQV63_09205</name>
</gene>
<organism evidence="2 3">
    <name type="scientific">Paenibacillus profundus</name>
    <dbReference type="NCBI Taxonomy" id="1173085"/>
    <lineage>
        <taxon>Bacteria</taxon>
        <taxon>Bacillati</taxon>
        <taxon>Bacillota</taxon>
        <taxon>Bacilli</taxon>
        <taxon>Bacillales</taxon>
        <taxon>Paenibacillaceae</taxon>
        <taxon>Paenibacillus</taxon>
    </lineage>
</organism>
<proteinExistence type="predicted"/>
<evidence type="ECO:0000313" key="2">
    <source>
        <dbReference type="EMBL" id="MCE5169488.1"/>
    </source>
</evidence>
<evidence type="ECO:0000256" key="1">
    <source>
        <dbReference type="SAM" id="SignalP"/>
    </source>
</evidence>
<name>A0ABS8YBV7_9BACL</name>
<keyword evidence="3" id="KW-1185">Reference proteome</keyword>
<dbReference type="Proteomes" id="UP001199916">
    <property type="component" value="Unassembled WGS sequence"/>
</dbReference>
<dbReference type="RefSeq" id="WP_233696464.1">
    <property type="nucleotide sequence ID" value="NZ_JAJNBZ010000005.1"/>
</dbReference>